<reference evidence="1" key="1">
    <citation type="journal article" date="2015" name="Nature">
        <title>Complex archaea that bridge the gap between prokaryotes and eukaryotes.</title>
        <authorList>
            <person name="Spang A."/>
            <person name="Saw J.H."/>
            <person name="Jorgensen S.L."/>
            <person name="Zaremba-Niedzwiedzka K."/>
            <person name="Martijn J."/>
            <person name="Lind A.E."/>
            <person name="van Eijk R."/>
            <person name="Schleper C."/>
            <person name="Guy L."/>
            <person name="Ettema T.J."/>
        </authorList>
    </citation>
    <scope>NUCLEOTIDE SEQUENCE</scope>
</reference>
<accession>A0A0F9DWI4</accession>
<gene>
    <name evidence="1" type="ORF">LCGC14_2498300</name>
</gene>
<dbReference type="EMBL" id="LAZR01039774">
    <property type="protein sequence ID" value="KKL16168.1"/>
    <property type="molecule type" value="Genomic_DNA"/>
</dbReference>
<protein>
    <submittedName>
        <fullName evidence="1">Uncharacterized protein</fullName>
    </submittedName>
</protein>
<sequence>MVLGLEAIKAINERVQAKHDKKASALHTEILEILCDFQKELLFPKETASVCEYADRIMGVFNNEG</sequence>
<evidence type="ECO:0000313" key="1">
    <source>
        <dbReference type="EMBL" id="KKL16168.1"/>
    </source>
</evidence>
<name>A0A0F9DWI4_9ZZZZ</name>
<dbReference type="AlphaFoldDB" id="A0A0F9DWI4"/>
<comment type="caution">
    <text evidence="1">The sequence shown here is derived from an EMBL/GenBank/DDBJ whole genome shotgun (WGS) entry which is preliminary data.</text>
</comment>
<proteinExistence type="predicted"/>
<organism evidence="1">
    <name type="scientific">marine sediment metagenome</name>
    <dbReference type="NCBI Taxonomy" id="412755"/>
    <lineage>
        <taxon>unclassified sequences</taxon>
        <taxon>metagenomes</taxon>
        <taxon>ecological metagenomes</taxon>
    </lineage>
</organism>